<evidence type="ECO:0000313" key="2">
    <source>
        <dbReference type="Proteomes" id="UP000078200"/>
    </source>
</evidence>
<proteinExistence type="predicted"/>
<dbReference type="Proteomes" id="UP000078200">
    <property type="component" value="Unassembled WGS sequence"/>
</dbReference>
<dbReference type="EnsemblMetazoa" id="GAUT013590-RA">
    <property type="protein sequence ID" value="GAUT013590-PA"/>
    <property type="gene ID" value="GAUT013590"/>
</dbReference>
<dbReference type="AlphaFoldDB" id="A0A1A9US77"/>
<evidence type="ECO:0000313" key="1">
    <source>
        <dbReference type="EnsemblMetazoa" id="GAUT013590-PA"/>
    </source>
</evidence>
<reference evidence="1" key="1">
    <citation type="submission" date="2020-05" db="UniProtKB">
        <authorList>
            <consortium name="EnsemblMetazoa"/>
        </authorList>
    </citation>
    <scope>IDENTIFICATION</scope>
    <source>
        <strain evidence="1">TTRI</strain>
    </source>
</reference>
<sequence length="132" mass="15260">MITGRHIVAYVTGQRPLCVLKKKEFYSRGFRNANSKNMWSILPDIGVTANDIDLLCSLDMNEGNDYFKAMISLSFAKISEMDPFLNFFISLTETFRSNSSSPAKSSSFHEWDHSVWKVKREYRQISLKDAYQ</sequence>
<dbReference type="VEuPathDB" id="VectorBase:GAUT013590"/>
<protein>
    <submittedName>
        <fullName evidence="1">Uncharacterized protein</fullName>
    </submittedName>
</protein>
<keyword evidence="2" id="KW-1185">Reference proteome</keyword>
<organism evidence="1 2">
    <name type="scientific">Glossina austeni</name>
    <name type="common">Savannah tsetse fly</name>
    <dbReference type="NCBI Taxonomy" id="7395"/>
    <lineage>
        <taxon>Eukaryota</taxon>
        <taxon>Metazoa</taxon>
        <taxon>Ecdysozoa</taxon>
        <taxon>Arthropoda</taxon>
        <taxon>Hexapoda</taxon>
        <taxon>Insecta</taxon>
        <taxon>Pterygota</taxon>
        <taxon>Neoptera</taxon>
        <taxon>Endopterygota</taxon>
        <taxon>Diptera</taxon>
        <taxon>Brachycera</taxon>
        <taxon>Muscomorpha</taxon>
        <taxon>Hippoboscoidea</taxon>
        <taxon>Glossinidae</taxon>
        <taxon>Glossina</taxon>
    </lineage>
</organism>
<name>A0A1A9US77_GLOAU</name>
<accession>A0A1A9US77</accession>